<keyword evidence="4" id="KW-0997">Cell inner membrane</keyword>
<dbReference type="RefSeq" id="WP_267144763.1">
    <property type="nucleotide sequence ID" value="NZ_JAODIL010000082.1"/>
</dbReference>
<evidence type="ECO:0000256" key="8">
    <source>
        <dbReference type="RuleBase" id="RU363032"/>
    </source>
</evidence>
<dbReference type="InterPro" id="IPR035906">
    <property type="entry name" value="MetI-like_sf"/>
</dbReference>
<dbReference type="Proteomes" id="UP001064262">
    <property type="component" value="Unassembled WGS sequence"/>
</dbReference>
<dbReference type="Gene3D" id="1.10.3720.10">
    <property type="entry name" value="MetI-like"/>
    <property type="match status" value="1"/>
</dbReference>
<dbReference type="PANTHER" id="PTHR43163:SF9">
    <property type="entry name" value="ABC TRANSPORTER PERMEASE PROTEIN"/>
    <property type="match status" value="1"/>
</dbReference>
<dbReference type="PANTHER" id="PTHR43163">
    <property type="entry name" value="DIPEPTIDE TRANSPORT SYSTEM PERMEASE PROTEIN DPPB-RELATED"/>
    <property type="match status" value="1"/>
</dbReference>
<keyword evidence="11" id="KW-1185">Reference proteome</keyword>
<organism evidence="10 11">
    <name type="scientific">Winslowiella arboricola</name>
    <dbReference type="NCBI Taxonomy" id="2978220"/>
    <lineage>
        <taxon>Bacteria</taxon>
        <taxon>Pseudomonadati</taxon>
        <taxon>Pseudomonadota</taxon>
        <taxon>Gammaproteobacteria</taxon>
        <taxon>Enterobacterales</taxon>
        <taxon>Erwiniaceae</taxon>
        <taxon>Winslowiella</taxon>
    </lineage>
</organism>
<dbReference type="EMBL" id="JAODIM010000043">
    <property type="protein sequence ID" value="MCU5779628.1"/>
    <property type="molecule type" value="Genomic_DNA"/>
</dbReference>
<dbReference type="Pfam" id="PF19300">
    <property type="entry name" value="BPD_transp_1_N"/>
    <property type="match status" value="1"/>
</dbReference>
<dbReference type="InterPro" id="IPR000515">
    <property type="entry name" value="MetI-like"/>
</dbReference>
<dbReference type="SUPFAM" id="SSF161098">
    <property type="entry name" value="MetI-like"/>
    <property type="match status" value="1"/>
</dbReference>
<evidence type="ECO:0000313" key="11">
    <source>
        <dbReference type="Proteomes" id="UP001064262"/>
    </source>
</evidence>
<feature type="transmembrane region" description="Helical" evidence="8">
    <location>
        <begin position="243"/>
        <end position="269"/>
    </location>
</feature>
<accession>A0A9J6PXR4</accession>
<dbReference type="PROSITE" id="PS50928">
    <property type="entry name" value="ABC_TM1"/>
    <property type="match status" value="1"/>
</dbReference>
<feature type="transmembrane region" description="Helical" evidence="8">
    <location>
        <begin position="101"/>
        <end position="124"/>
    </location>
</feature>
<keyword evidence="7 8" id="KW-0472">Membrane</keyword>
<feature type="domain" description="ABC transmembrane type-1" evidence="9">
    <location>
        <begin position="97"/>
        <end position="312"/>
    </location>
</feature>
<reference evidence="10" key="1">
    <citation type="submission" date="2022-09" db="EMBL/GenBank/DDBJ databases">
        <title>Winslowiella arboricola sp. nov., isolated from bleeding cankers on broadleaf hosts.</title>
        <authorList>
            <person name="Brady C."/>
            <person name="Kaur S."/>
            <person name="Crampton B."/>
            <person name="Maddock D."/>
            <person name="Arnold D."/>
            <person name="Denman S."/>
        </authorList>
    </citation>
    <scope>NUCLEOTIDE SEQUENCE</scope>
    <source>
        <strain evidence="10">BAC 15a-03b</strain>
    </source>
</reference>
<comment type="similarity">
    <text evidence="8">Belongs to the binding-protein-dependent transport system permease family.</text>
</comment>
<dbReference type="InterPro" id="IPR045621">
    <property type="entry name" value="BPD_transp_1_N"/>
</dbReference>
<dbReference type="GO" id="GO:0055085">
    <property type="term" value="P:transmembrane transport"/>
    <property type="evidence" value="ECO:0007669"/>
    <property type="project" value="InterPro"/>
</dbReference>
<sequence>MLRLIIRRLLQGIPLMFGVIIINFALIKSVPGSLLDVMSAEQQVTDPAMIERLRQLYGLDQSALMQLLNYLGSVLRLDLGFSYRQNMPVLDVILAHLPATLILMLASIALAVMVGVSAGVLAAIKVNSVWDTLISALAVLCFAAPSFWLGIMMIILFAVKLGWFPVGGMETIGSNLTPWGRALDILHHLVLPALALGLFYAATYARVMRASMLEVWQMDFVRTARAKGLGRAQVIIGHTLRNALLPVVTLLGLQLGTVLGGSIVIEAVFSWPGIGQVLFDSVMSRNYPVVLGVLVLSSLLVILTNIVVDVIYSRLDPRIRN</sequence>
<keyword evidence="3" id="KW-1003">Cell membrane</keyword>
<feature type="transmembrane region" description="Helical" evidence="8">
    <location>
        <begin position="12"/>
        <end position="30"/>
    </location>
</feature>
<evidence type="ECO:0000256" key="2">
    <source>
        <dbReference type="ARBA" id="ARBA00022448"/>
    </source>
</evidence>
<feature type="transmembrane region" description="Helical" evidence="8">
    <location>
        <begin position="185"/>
        <end position="205"/>
    </location>
</feature>
<feature type="transmembrane region" description="Helical" evidence="8">
    <location>
        <begin position="136"/>
        <end position="159"/>
    </location>
</feature>
<feature type="transmembrane region" description="Helical" evidence="8">
    <location>
        <begin position="289"/>
        <end position="312"/>
    </location>
</feature>
<dbReference type="Pfam" id="PF00528">
    <property type="entry name" value="BPD_transp_1"/>
    <property type="match status" value="1"/>
</dbReference>
<keyword evidence="2 8" id="KW-0813">Transport</keyword>
<dbReference type="AlphaFoldDB" id="A0A9J6PXR4"/>
<evidence type="ECO:0000256" key="3">
    <source>
        <dbReference type="ARBA" id="ARBA00022475"/>
    </source>
</evidence>
<gene>
    <name evidence="10" type="ORF">N5923_19255</name>
</gene>
<protein>
    <submittedName>
        <fullName evidence="10">ABC transporter permease</fullName>
    </submittedName>
</protein>
<evidence type="ECO:0000256" key="1">
    <source>
        <dbReference type="ARBA" id="ARBA00004429"/>
    </source>
</evidence>
<evidence type="ECO:0000256" key="5">
    <source>
        <dbReference type="ARBA" id="ARBA00022692"/>
    </source>
</evidence>
<name>A0A9J6PXR4_9GAMM</name>
<keyword evidence="6 8" id="KW-1133">Transmembrane helix</keyword>
<evidence type="ECO:0000313" key="10">
    <source>
        <dbReference type="EMBL" id="MCU5779628.1"/>
    </source>
</evidence>
<evidence type="ECO:0000256" key="7">
    <source>
        <dbReference type="ARBA" id="ARBA00023136"/>
    </source>
</evidence>
<proteinExistence type="inferred from homology"/>
<evidence type="ECO:0000256" key="4">
    <source>
        <dbReference type="ARBA" id="ARBA00022519"/>
    </source>
</evidence>
<comment type="subcellular location">
    <subcellularLocation>
        <location evidence="1">Cell inner membrane</location>
        <topology evidence="1">Multi-pass membrane protein</topology>
    </subcellularLocation>
    <subcellularLocation>
        <location evidence="8">Cell membrane</location>
        <topology evidence="8">Multi-pass membrane protein</topology>
    </subcellularLocation>
</comment>
<comment type="caution">
    <text evidence="10">The sequence shown here is derived from an EMBL/GenBank/DDBJ whole genome shotgun (WGS) entry which is preliminary data.</text>
</comment>
<dbReference type="GO" id="GO:0005886">
    <property type="term" value="C:plasma membrane"/>
    <property type="evidence" value="ECO:0007669"/>
    <property type="project" value="UniProtKB-SubCell"/>
</dbReference>
<evidence type="ECO:0000259" key="9">
    <source>
        <dbReference type="PROSITE" id="PS50928"/>
    </source>
</evidence>
<keyword evidence="5 8" id="KW-0812">Transmembrane</keyword>
<evidence type="ECO:0000256" key="6">
    <source>
        <dbReference type="ARBA" id="ARBA00022989"/>
    </source>
</evidence>
<dbReference type="CDD" id="cd06261">
    <property type="entry name" value="TM_PBP2"/>
    <property type="match status" value="1"/>
</dbReference>